<keyword evidence="3" id="KW-1185">Reference proteome</keyword>
<evidence type="ECO:0000256" key="1">
    <source>
        <dbReference type="SAM" id="Phobius"/>
    </source>
</evidence>
<dbReference type="Gene3D" id="1.10.472.150">
    <property type="entry name" value="Glucose-regulated metallo-peptidase M90, N-terminal domain"/>
    <property type="match status" value="1"/>
</dbReference>
<dbReference type="Pfam" id="PF06167">
    <property type="entry name" value="Peptidase_M90"/>
    <property type="match status" value="1"/>
</dbReference>
<dbReference type="GO" id="GO:0004177">
    <property type="term" value="F:aminopeptidase activity"/>
    <property type="evidence" value="ECO:0007669"/>
    <property type="project" value="TreeGrafter"/>
</dbReference>
<evidence type="ECO:0000313" key="3">
    <source>
        <dbReference type="Proteomes" id="UP000199439"/>
    </source>
</evidence>
<dbReference type="OrthoDB" id="9786424at2"/>
<gene>
    <name evidence="2" type="ORF">SAMN04487987_10551</name>
</gene>
<dbReference type="PANTHER" id="PTHR30164:SF2">
    <property type="entry name" value="PROTEIN MTFA"/>
    <property type="match status" value="1"/>
</dbReference>
<dbReference type="Proteomes" id="UP000199439">
    <property type="component" value="Unassembled WGS sequence"/>
</dbReference>
<reference evidence="3" key="1">
    <citation type="submission" date="2016-10" db="EMBL/GenBank/DDBJ databases">
        <authorList>
            <person name="Varghese N."/>
            <person name="Submissions S."/>
        </authorList>
    </citation>
    <scope>NUCLEOTIDE SEQUENCE [LARGE SCALE GENOMIC DNA]</scope>
    <source>
        <strain evidence="3">DSM 25730</strain>
    </source>
</reference>
<dbReference type="EMBL" id="FOMI01000005">
    <property type="protein sequence ID" value="SFD15360.1"/>
    <property type="molecule type" value="Genomic_DNA"/>
</dbReference>
<dbReference type="SUPFAM" id="SSF55486">
    <property type="entry name" value="Metalloproteases ('zincins'), catalytic domain"/>
    <property type="match status" value="1"/>
</dbReference>
<evidence type="ECO:0000313" key="2">
    <source>
        <dbReference type="EMBL" id="SFD15360.1"/>
    </source>
</evidence>
<accession>A0A1I1QB38</accession>
<dbReference type="GO" id="GO:0005829">
    <property type="term" value="C:cytosol"/>
    <property type="evidence" value="ECO:0007669"/>
    <property type="project" value="TreeGrafter"/>
</dbReference>
<keyword evidence="1" id="KW-1133">Transmembrane helix</keyword>
<keyword evidence="1" id="KW-0472">Membrane</keyword>
<dbReference type="AlphaFoldDB" id="A0A1I1QB38"/>
<dbReference type="STRING" id="870482.SAMN04487987_10551"/>
<evidence type="ECO:0008006" key="4">
    <source>
        <dbReference type="Google" id="ProtNLM"/>
    </source>
</evidence>
<name>A0A1I1QB38_9FLAO</name>
<protein>
    <recommendedName>
        <fullName evidence="4">Zinc-dependent peptidase</fullName>
    </recommendedName>
</protein>
<sequence>MQNNPDSYYIGTIILSILIGLVVVLIFIFIRKIITSILDGLEMTYTFFTNRPAFVHFYMFRKKLTRNQTKILTEQFTFYKRLDAENKSYFRHRVATFMQSKTFVGKAGFKVTDETEVLVSATAMMLTFGFRDFSIKAVKNIVIYPTKYFSEVNKVYHKGEFNVNLNTLVLSWDSFLEGYRIEDDKLNLGIHEFAHAIHFNCIYQEDINSVIFIDTFNELRALLANDEILKNKLIASEYLRQYAFTNDFELLAVILETFIETPRAFKHQFPLVYYKVKQMLNFNFPGY</sequence>
<feature type="transmembrane region" description="Helical" evidence="1">
    <location>
        <begin position="6"/>
        <end position="30"/>
    </location>
</feature>
<dbReference type="CDD" id="cd20170">
    <property type="entry name" value="Peptidase_M90-like"/>
    <property type="match status" value="1"/>
</dbReference>
<organism evidence="2 3">
    <name type="scientific">Algibacter pectinivorans</name>
    <dbReference type="NCBI Taxonomy" id="870482"/>
    <lineage>
        <taxon>Bacteria</taxon>
        <taxon>Pseudomonadati</taxon>
        <taxon>Bacteroidota</taxon>
        <taxon>Flavobacteriia</taxon>
        <taxon>Flavobacteriales</taxon>
        <taxon>Flavobacteriaceae</taxon>
        <taxon>Algibacter</taxon>
    </lineage>
</organism>
<dbReference type="InterPro" id="IPR042252">
    <property type="entry name" value="MtfA_N"/>
</dbReference>
<proteinExistence type="predicted"/>
<dbReference type="InterPro" id="IPR010384">
    <property type="entry name" value="MtfA_fam"/>
</dbReference>
<dbReference type="PANTHER" id="PTHR30164">
    <property type="entry name" value="MTFA PEPTIDASE"/>
    <property type="match status" value="1"/>
</dbReference>
<keyword evidence="1" id="KW-0812">Transmembrane</keyword>